<dbReference type="InterPro" id="IPR051121">
    <property type="entry name" value="FAH"/>
</dbReference>
<dbReference type="GO" id="GO:0046872">
    <property type="term" value="F:metal ion binding"/>
    <property type="evidence" value="ECO:0007669"/>
    <property type="project" value="UniProtKB-KW"/>
</dbReference>
<dbReference type="InterPro" id="IPR011234">
    <property type="entry name" value="Fumarylacetoacetase-like_C"/>
</dbReference>
<comment type="similarity">
    <text evidence="1">Belongs to the FAH family.</text>
</comment>
<dbReference type="AlphaFoldDB" id="A0A844W5K2"/>
<dbReference type="GO" id="GO:0044281">
    <property type="term" value="P:small molecule metabolic process"/>
    <property type="evidence" value="ECO:0007669"/>
    <property type="project" value="UniProtKB-ARBA"/>
</dbReference>
<dbReference type="EMBL" id="WNXQ01000008">
    <property type="protein sequence ID" value="MWB79137.1"/>
    <property type="molecule type" value="Genomic_DNA"/>
</dbReference>
<accession>A0A844W5K2</accession>
<sequence>MKLASYTKDGTPGFGIVTEGGILPLDGRLDGIATLQELIEKDALGKAQAVTGDALLDPADVTYAIPVDRPEKIWCIGVNYGNRNAEYKDGSDLPKYPSLFVRSRQSFVGHDAPLERPRVSEQLDYEGEIALVIGKGGRDIPRETALDHIFGLTICNEGTVRDWLRHGKFNVTQGKNFDRSGAIGPWIVTADELDPGAELSLQTRVNGEVRQKDTTANLMFPFDFLISYLSTFATLSPGDIIVTGTPTGAGVRFDPPIWLKPGDVVEVEVPGIGTLSNGVADQETGHA</sequence>
<dbReference type="RefSeq" id="WP_160383342.1">
    <property type="nucleotide sequence ID" value="NZ_WNXQ01000008.1"/>
</dbReference>
<dbReference type="Pfam" id="PF01557">
    <property type="entry name" value="FAA_hydrolase"/>
    <property type="match status" value="1"/>
</dbReference>
<name>A0A844W5K2_9RHOB</name>
<dbReference type="PANTHER" id="PTHR42796">
    <property type="entry name" value="FUMARYLACETOACETATE HYDROLASE DOMAIN-CONTAINING PROTEIN 2A-RELATED"/>
    <property type="match status" value="1"/>
</dbReference>
<dbReference type="InterPro" id="IPR036663">
    <property type="entry name" value="Fumarylacetoacetase_C_sf"/>
</dbReference>
<comment type="caution">
    <text evidence="4">The sequence shown here is derived from an EMBL/GenBank/DDBJ whole genome shotgun (WGS) entry which is preliminary data.</text>
</comment>
<dbReference type="PANTHER" id="PTHR42796:SF4">
    <property type="entry name" value="FUMARYLACETOACETATE HYDROLASE DOMAIN-CONTAINING PROTEIN 2A"/>
    <property type="match status" value="1"/>
</dbReference>
<organism evidence="4 5">
    <name type="scientific">Pseudooceanicola pacificus</name>
    <dbReference type="NCBI Taxonomy" id="2676438"/>
    <lineage>
        <taxon>Bacteria</taxon>
        <taxon>Pseudomonadati</taxon>
        <taxon>Pseudomonadota</taxon>
        <taxon>Alphaproteobacteria</taxon>
        <taxon>Rhodobacterales</taxon>
        <taxon>Paracoccaceae</taxon>
        <taxon>Pseudooceanicola</taxon>
    </lineage>
</organism>
<keyword evidence="4" id="KW-0413">Isomerase</keyword>
<dbReference type="Gene3D" id="3.90.850.10">
    <property type="entry name" value="Fumarylacetoacetase-like, C-terminal domain"/>
    <property type="match status" value="1"/>
</dbReference>
<evidence type="ECO:0000259" key="3">
    <source>
        <dbReference type="Pfam" id="PF01557"/>
    </source>
</evidence>
<gene>
    <name evidence="4" type="ORF">GLS40_13940</name>
</gene>
<proteinExistence type="inferred from homology"/>
<evidence type="ECO:0000313" key="5">
    <source>
        <dbReference type="Proteomes" id="UP000443843"/>
    </source>
</evidence>
<dbReference type="FunFam" id="3.90.850.10:FF:000008">
    <property type="entry name" value="FAA hydrolase family protein"/>
    <property type="match status" value="1"/>
</dbReference>
<evidence type="ECO:0000256" key="1">
    <source>
        <dbReference type="ARBA" id="ARBA00010211"/>
    </source>
</evidence>
<dbReference type="Proteomes" id="UP000443843">
    <property type="component" value="Unassembled WGS sequence"/>
</dbReference>
<keyword evidence="2" id="KW-0479">Metal-binding</keyword>
<feature type="domain" description="Fumarylacetoacetase-like C-terminal" evidence="3">
    <location>
        <begin position="72"/>
        <end position="279"/>
    </location>
</feature>
<dbReference type="SUPFAM" id="SSF56529">
    <property type="entry name" value="FAH"/>
    <property type="match status" value="1"/>
</dbReference>
<keyword evidence="5" id="KW-1185">Reference proteome</keyword>
<evidence type="ECO:0000256" key="2">
    <source>
        <dbReference type="ARBA" id="ARBA00022723"/>
    </source>
</evidence>
<dbReference type="GO" id="GO:0016853">
    <property type="term" value="F:isomerase activity"/>
    <property type="evidence" value="ECO:0007669"/>
    <property type="project" value="UniProtKB-KW"/>
</dbReference>
<reference evidence="4 5" key="1">
    <citation type="submission" date="2019-11" db="EMBL/GenBank/DDBJ databases">
        <title>Pseudooceanicola pacifica sp. nov., isolated from deep-sea sediment of the Pacific Ocean.</title>
        <authorList>
            <person name="Lyu L."/>
        </authorList>
    </citation>
    <scope>NUCLEOTIDE SEQUENCE [LARGE SCALE GENOMIC DNA]</scope>
    <source>
        <strain evidence="4 5">216_PA32_1</strain>
    </source>
</reference>
<evidence type="ECO:0000313" key="4">
    <source>
        <dbReference type="EMBL" id="MWB79137.1"/>
    </source>
</evidence>
<protein>
    <submittedName>
        <fullName evidence="4">2-hydroxyhepta-2,4-diene-1,7-dioate isomerase</fullName>
    </submittedName>
</protein>